<evidence type="ECO:0000313" key="2">
    <source>
        <dbReference type="EMBL" id="GAA3567495.1"/>
    </source>
</evidence>
<name>A0ABP6XIX9_9FLAO</name>
<reference evidence="3" key="1">
    <citation type="journal article" date="2019" name="Int. J. Syst. Evol. Microbiol.">
        <title>The Global Catalogue of Microorganisms (GCM) 10K type strain sequencing project: providing services to taxonomists for standard genome sequencing and annotation.</title>
        <authorList>
            <consortium name="The Broad Institute Genomics Platform"/>
            <consortium name="The Broad Institute Genome Sequencing Center for Infectious Disease"/>
            <person name="Wu L."/>
            <person name="Ma J."/>
        </authorList>
    </citation>
    <scope>NUCLEOTIDE SEQUENCE [LARGE SCALE GENOMIC DNA]</scope>
    <source>
        <strain evidence="3">JCM 17111</strain>
    </source>
</reference>
<comment type="caution">
    <text evidence="2">The sequence shown here is derived from an EMBL/GenBank/DDBJ whole genome shotgun (WGS) entry which is preliminary data.</text>
</comment>
<keyword evidence="3" id="KW-1185">Reference proteome</keyword>
<dbReference type="SUPFAM" id="SSF53756">
    <property type="entry name" value="UDP-Glycosyltransferase/glycogen phosphorylase"/>
    <property type="match status" value="1"/>
</dbReference>
<accession>A0ABP6XIX9</accession>
<dbReference type="Pfam" id="PF00534">
    <property type="entry name" value="Glycos_transf_1"/>
    <property type="match status" value="1"/>
</dbReference>
<sequence>MIHILYVGNKLASKTRNASGIDHLGPLLEAEGYKVYYASSKLNKLVRLLDMLWACWCYRRKVHLVLIDTYSTLNFWYAVCVSQLCRLLKLKYVPILHGGNLPKRLETNPYLSRLLFGYAYKNIAPSVYLKKTFEVHGYTNLEHIPNVLSLAMYPFKARHFERINMLWVRSFAKIYHPELAVRILKNIQERGGGVSLCMVGPDSGDGSLQATQTLAETLGVNVNITGKLTKEAWGALSENYNVFINTSNFDNMPVSVMEAMALGLPVVSTNIGGMPFLIDHKVNGILVPPNNEEAFADALLDICSRPQKALRMAEKARMTVEALDWEQVKLQWYNVLK</sequence>
<dbReference type="PANTHER" id="PTHR12526">
    <property type="entry name" value="GLYCOSYLTRANSFERASE"/>
    <property type="match status" value="1"/>
</dbReference>
<dbReference type="CDD" id="cd03801">
    <property type="entry name" value="GT4_PimA-like"/>
    <property type="match status" value="1"/>
</dbReference>
<proteinExistence type="predicted"/>
<evidence type="ECO:0000259" key="1">
    <source>
        <dbReference type="Pfam" id="PF00534"/>
    </source>
</evidence>
<dbReference type="EMBL" id="BAABCY010000040">
    <property type="protein sequence ID" value="GAA3567495.1"/>
    <property type="molecule type" value="Genomic_DNA"/>
</dbReference>
<feature type="domain" description="Glycosyl transferase family 1" evidence="1">
    <location>
        <begin position="165"/>
        <end position="317"/>
    </location>
</feature>
<protein>
    <recommendedName>
        <fullName evidence="1">Glycosyl transferase family 1 domain-containing protein</fullName>
    </recommendedName>
</protein>
<dbReference type="InterPro" id="IPR001296">
    <property type="entry name" value="Glyco_trans_1"/>
</dbReference>
<dbReference type="Proteomes" id="UP001500954">
    <property type="component" value="Unassembled WGS sequence"/>
</dbReference>
<dbReference type="RefSeq" id="WP_345005508.1">
    <property type="nucleotide sequence ID" value="NZ_BAABCY010000040.1"/>
</dbReference>
<gene>
    <name evidence="2" type="ORF">GCM10022395_16980</name>
</gene>
<evidence type="ECO:0000313" key="3">
    <source>
        <dbReference type="Proteomes" id="UP001500954"/>
    </source>
</evidence>
<organism evidence="2 3">
    <name type="scientific">Snuella lapsa</name>
    <dbReference type="NCBI Taxonomy" id="870481"/>
    <lineage>
        <taxon>Bacteria</taxon>
        <taxon>Pseudomonadati</taxon>
        <taxon>Bacteroidota</taxon>
        <taxon>Flavobacteriia</taxon>
        <taxon>Flavobacteriales</taxon>
        <taxon>Flavobacteriaceae</taxon>
        <taxon>Snuella</taxon>
    </lineage>
</organism>
<dbReference type="Gene3D" id="3.40.50.2000">
    <property type="entry name" value="Glycogen Phosphorylase B"/>
    <property type="match status" value="2"/>
</dbReference>